<dbReference type="PANTHER" id="PTHR11935:SF94">
    <property type="entry name" value="TENZING NORGAY, ISOFORM C"/>
    <property type="match status" value="1"/>
</dbReference>
<dbReference type="SUPFAM" id="SSF56281">
    <property type="entry name" value="Metallo-hydrolase/oxidoreductase"/>
    <property type="match status" value="1"/>
</dbReference>
<evidence type="ECO:0000256" key="4">
    <source>
        <dbReference type="ARBA" id="ARBA00006759"/>
    </source>
</evidence>
<dbReference type="PANTHER" id="PTHR11935">
    <property type="entry name" value="BETA LACTAMASE DOMAIN"/>
    <property type="match status" value="1"/>
</dbReference>
<dbReference type="GO" id="GO:0019243">
    <property type="term" value="P:methylglyoxal catabolic process to D-lactate via S-lactoyl-glutathione"/>
    <property type="evidence" value="ECO:0007669"/>
    <property type="project" value="InterPro"/>
</dbReference>
<dbReference type="GO" id="GO:0046872">
    <property type="term" value="F:metal ion binding"/>
    <property type="evidence" value="ECO:0007669"/>
    <property type="project" value="UniProtKB-KW"/>
</dbReference>
<dbReference type="NCBIfam" id="TIGR03413">
    <property type="entry name" value="GSH_gloB"/>
    <property type="match status" value="1"/>
</dbReference>
<evidence type="ECO:0000256" key="7">
    <source>
        <dbReference type="ARBA" id="ARBA00022801"/>
    </source>
</evidence>
<dbReference type="Pfam" id="PF16123">
    <property type="entry name" value="HAGH_C"/>
    <property type="match status" value="1"/>
</dbReference>
<comment type="cofactor">
    <cofactor evidence="2">
        <name>Zn(2+)</name>
        <dbReference type="ChEBI" id="CHEBI:29105"/>
    </cofactor>
</comment>
<dbReference type="FunFam" id="3.60.15.10:FF:000019">
    <property type="entry name" value="Hydroxyacylglutathione hydrolase, mitochondrial"/>
    <property type="match status" value="1"/>
</dbReference>
<dbReference type="SMART" id="SM00849">
    <property type="entry name" value="Lactamase_B"/>
    <property type="match status" value="1"/>
</dbReference>
<dbReference type="InterPro" id="IPR035680">
    <property type="entry name" value="Clx_II_MBL"/>
</dbReference>
<dbReference type="GO" id="GO:0004416">
    <property type="term" value="F:hydroxyacylglutathione hydrolase activity"/>
    <property type="evidence" value="ECO:0007669"/>
    <property type="project" value="UniProtKB-EC"/>
</dbReference>
<dbReference type="InterPro" id="IPR032282">
    <property type="entry name" value="HAGH_C"/>
</dbReference>
<evidence type="ECO:0000256" key="8">
    <source>
        <dbReference type="ARBA" id="ARBA00022833"/>
    </source>
</evidence>
<accession>A0AAD5X6Z5</accession>
<comment type="caution">
    <text evidence="11">The sequence shown here is derived from an EMBL/GenBank/DDBJ whole genome shotgun (WGS) entry which is preliminary data.</text>
</comment>
<evidence type="ECO:0000256" key="1">
    <source>
        <dbReference type="ARBA" id="ARBA00001623"/>
    </source>
</evidence>
<sequence>MKITPIPLLSGRSDNYGYLIHDPRTGEAAVVDPVEPEKVLAVVKTENAKVVGILTTHHHGDHAGGNAEFVQKVPNIKVWGGDDRIEAITTKVTDNKPFKIGSLEVTPLYTICHTTGSVSYYVVDPETNEKAVFTGDTLFIGGCGRFFEGTADQMHNSLINILGRLPPDTKVYCGHEYTKSNLKFAQSVDPSSSAIQSKLAWAEKTEITVPSTIAGEFTFNPFMRVGEEVMRKATGKEDEVEVMAKLRELKNNFKG</sequence>
<dbReference type="CDD" id="cd07723">
    <property type="entry name" value="hydroxyacylglutathione_hydrolase_MBL-fold"/>
    <property type="match status" value="1"/>
</dbReference>
<evidence type="ECO:0000256" key="3">
    <source>
        <dbReference type="ARBA" id="ARBA00004963"/>
    </source>
</evidence>
<evidence type="ECO:0000256" key="6">
    <source>
        <dbReference type="ARBA" id="ARBA00022723"/>
    </source>
</evidence>
<dbReference type="Proteomes" id="UP001212841">
    <property type="component" value="Unassembled WGS sequence"/>
</dbReference>
<evidence type="ECO:0000313" key="12">
    <source>
        <dbReference type="Proteomes" id="UP001212841"/>
    </source>
</evidence>
<keyword evidence="12" id="KW-1185">Reference proteome</keyword>
<evidence type="ECO:0000256" key="2">
    <source>
        <dbReference type="ARBA" id="ARBA00001947"/>
    </source>
</evidence>
<protein>
    <recommendedName>
        <fullName evidence="5">hydroxyacylglutathione hydrolase</fullName>
        <ecNumber evidence="5">3.1.2.6</ecNumber>
    </recommendedName>
    <alternativeName>
        <fullName evidence="9">Glyoxalase II</fullName>
    </alternativeName>
</protein>
<evidence type="ECO:0000313" key="11">
    <source>
        <dbReference type="EMBL" id="KAJ3054798.1"/>
    </source>
</evidence>
<evidence type="ECO:0000256" key="9">
    <source>
        <dbReference type="ARBA" id="ARBA00031044"/>
    </source>
</evidence>
<dbReference type="Pfam" id="PF00753">
    <property type="entry name" value="Lactamase_B"/>
    <property type="match status" value="1"/>
</dbReference>
<dbReference type="HAMAP" id="MF_01374">
    <property type="entry name" value="Glyoxalase_2"/>
    <property type="match status" value="1"/>
</dbReference>
<keyword evidence="6" id="KW-0479">Metal-binding</keyword>
<comment type="pathway">
    <text evidence="3">Secondary metabolite metabolism; methylglyoxal degradation; (R)-lactate from methylglyoxal: step 2/2.</text>
</comment>
<dbReference type="AlphaFoldDB" id="A0AAD5X6Z5"/>
<dbReference type="PIRSF" id="PIRSF005457">
    <property type="entry name" value="Glx"/>
    <property type="match status" value="1"/>
</dbReference>
<gene>
    <name evidence="11" type="ORF">HK097_000790</name>
</gene>
<feature type="domain" description="Metallo-beta-lactamase" evidence="10">
    <location>
        <begin position="14"/>
        <end position="175"/>
    </location>
</feature>
<dbReference type="EMBL" id="JADGJD010000115">
    <property type="protein sequence ID" value="KAJ3054798.1"/>
    <property type="molecule type" value="Genomic_DNA"/>
</dbReference>
<dbReference type="InterPro" id="IPR001279">
    <property type="entry name" value="Metallo-B-lactamas"/>
</dbReference>
<comment type="similarity">
    <text evidence="4">Belongs to the metallo-beta-lactamase superfamily. Glyoxalase II family.</text>
</comment>
<keyword evidence="7" id="KW-0378">Hydrolase</keyword>
<proteinExistence type="inferred from homology"/>
<reference evidence="11" key="1">
    <citation type="submission" date="2020-05" db="EMBL/GenBank/DDBJ databases">
        <title>Phylogenomic resolution of chytrid fungi.</title>
        <authorList>
            <person name="Stajich J.E."/>
            <person name="Amses K."/>
            <person name="Simmons R."/>
            <person name="Seto K."/>
            <person name="Myers J."/>
            <person name="Bonds A."/>
            <person name="Quandt C.A."/>
            <person name="Barry K."/>
            <person name="Liu P."/>
            <person name="Grigoriev I."/>
            <person name="Longcore J.E."/>
            <person name="James T.Y."/>
        </authorList>
    </citation>
    <scope>NUCLEOTIDE SEQUENCE</scope>
    <source>
        <strain evidence="11">JEL0318</strain>
    </source>
</reference>
<organism evidence="11 12">
    <name type="scientific">Rhizophlyctis rosea</name>
    <dbReference type="NCBI Taxonomy" id="64517"/>
    <lineage>
        <taxon>Eukaryota</taxon>
        <taxon>Fungi</taxon>
        <taxon>Fungi incertae sedis</taxon>
        <taxon>Chytridiomycota</taxon>
        <taxon>Chytridiomycota incertae sedis</taxon>
        <taxon>Chytridiomycetes</taxon>
        <taxon>Rhizophlyctidales</taxon>
        <taxon>Rhizophlyctidaceae</taxon>
        <taxon>Rhizophlyctis</taxon>
    </lineage>
</organism>
<comment type="catalytic activity">
    <reaction evidence="1">
        <text>an S-(2-hydroxyacyl)glutathione + H2O = a 2-hydroxy carboxylate + glutathione + H(+)</text>
        <dbReference type="Rhea" id="RHEA:21864"/>
        <dbReference type="ChEBI" id="CHEBI:15377"/>
        <dbReference type="ChEBI" id="CHEBI:15378"/>
        <dbReference type="ChEBI" id="CHEBI:57925"/>
        <dbReference type="ChEBI" id="CHEBI:58896"/>
        <dbReference type="ChEBI" id="CHEBI:71261"/>
        <dbReference type="EC" id="3.1.2.6"/>
    </reaction>
</comment>
<dbReference type="InterPro" id="IPR036866">
    <property type="entry name" value="RibonucZ/Hydroxyglut_hydro"/>
</dbReference>
<evidence type="ECO:0000256" key="5">
    <source>
        <dbReference type="ARBA" id="ARBA00011917"/>
    </source>
</evidence>
<evidence type="ECO:0000259" key="10">
    <source>
        <dbReference type="SMART" id="SM00849"/>
    </source>
</evidence>
<keyword evidence="8" id="KW-0862">Zinc</keyword>
<dbReference type="InterPro" id="IPR017782">
    <property type="entry name" value="Hydroxyacylglutathione_Hdrlase"/>
</dbReference>
<name>A0AAD5X6Z5_9FUNG</name>
<dbReference type="Gene3D" id="3.60.15.10">
    <property type="entry name" value="Ribonuclease Z/Hydroxyacylglutathione hydrolase-like"/>
    <property type="match status" value="1"/>
</dbReference>
<dbReference type="EC" id="3.1.2.6" evidence="5"/>